<feature type="compositionally biased region" description="Basic and acidic residues" evidence="2">
    <location>
        <begin position="657"/>
        <end position="681"/>
    </location>
</feature>
<dbReference type="Pfam" id="PF14214">
    <property type="entry name" value="Helitron_like_N"/>
    <property type="match status" value="1"/>
</dbReference>
<feature type="compositionally biased region" description="Polar residues" evidence="2">
    <location>
        <begin position="409"/>
        <end position="423"/>
    </location>
</feature>
<dbReference type="Pfam" id="PF20209">
    <property type="entry name" value="DUF6570"/>
    <property type="match status" value="1"/>
</dbReference>
<feature type="compositionally biased region" description="Basic and acidic residues" evidence="2">
    <location>
        <begin position="465"/>
        <end position="637"/>
    </location>
</feature>
<keyword evidence="1" id="KW-0479">Metal-binding</keyword>
<evidence type="ECO:0000313" key="5">
    <source>
        <dbReference type="EnsemblMetazoa" id="XP_038045054.1"/>
    </source>
</evidence>
<dbReference type="SUPFAM" id="SSF54001">
    <property type="entry name" value="Cysteine proteinases"/>
    <property type="match status" value="1"/>
</dbReference>
<feature type="compositionally biased region" description="Polar residues" evidence="2">
    <location>
        <begin position="73"/>
        <end position="129"/>
    </location>
</feature>
<feature type="compositionally biased region" description="Basic and acidic residues" evidence="2">
    <location>
        <begin position="424"/>
        <end position="454"/>
    </location>
</feature>
<protein>
    <submittedName>
        <fullName evidence="5">Uncharacterized protein</fullName>
    </submittedName>
</protein>
<evidence type="ECO:0000256" key="1">
    <source>
        <dbReference type="PROSITE-ProRule" id="PRU00042"/>
    </source>
</evidence>
<dbReference type="PANTHER" id="PTHR12419:SF7">
    <property type="entry name" value="OTU DOMAIN-CONTAINING PROTEIN 3"/>
    <property type="match status" value="1"/>
</dbReference>
<evidence type="ECO:0000256" key="2">
    <source>
        <dbReference type="SAM" id="MobiDB-lite"/>
    </source>
</evidence>
<dbReference type="GO" id="GO:0008270">
    <property type="term" value="F:zinc ion binding"/>
    <property type="evidence" value="ECO:0007669"/>
    <property type="project" value="UniProtKB-KW"/>
</dbReference>
<dbReference type="Proteomes" id="UP000887568">
    <property type="component" value="Unplaced"/>
</dbReference>
<dbReference type="InterPro" id="IPR003323">
    <property type="entry name" value="OTU_dom"/>
</dbReference>
<feature type="compositionally biased region" description="Basic residues" evidence="2">
    <location>
        <begin position="638"/>
        <end position="652"/>
    </location>
</feature>
<dbReference type="InterPro" id="IPR025476">
    <property type="entry name" value="Helitron_helicase-like"/>
</dbReference>
<sequence length="1371" mass="159585">MECHSCHKTYKGAKTLQNHKCTWCSDCNRIYSSYQRLQHHKCNPHTSSKTPHVSYAAAVKSQGSNPRKLPTTAVDSFSSQSTHPDDQSQLSQQISTHPDDQSQLSQQISTHPDDQSQLSQQITTGTKHVSSPLAKHTINHDSQTQLESVSFQGRSQRSFAFHRIDVGLQMRLCQQLSLPLVSILPECNLAHSAGKPASIAPIIGDGNCFFRTLSYLVTGSERFHGELRSLVVSHMNVIRMPVEKFCFDERTSLPVYLARSNMSQDGSWATDVEIFTAAHLLGTDIYIYSAGNNNTANPRWHKFTGKMLDRNAQVSDRSFYIHHKNGNHYEAVLSVHQSGETSLMEMRTENNTTEFTWLVREFNQQQQFASKKKQVSVKCQSSTQIAKHRFSQTPTTTETLKTTEKQSTNQDRLPSESSQTVQMEKSKMELKREKDRLRKQLRRKDPEFRKKEAVWESNCKKKRRDVSEIRDGEKAKELESVHRRRSNPDYRSKEKEKELESIQRRRSNPDYRSKEKEKELESVHRRRSNPDYRSKEKEKELESIQRRRSNPDYRSKEKEKELESIQRRRSNPDYRKKEKELESIQRRKSNPDYRSKEKEKDLESILRRRSNPDYRSKEKEREFESLHRRRSNPEYRSKQRVKKLKSVRRRRSSPGYRSKERVKELTSLHRRRSNPEYRSKQRVKDLELVRSKRNKCKPNKSAKDHERIRKRNQRMNTSYFQRERQLDKARRQQQKERQLSVTEVKIKFFFDTKEGPNYVCTCCNGLFYRHSVNVASKMSLESKNIQATLLNSCLRGIVSQAGVEWICKTCHSHMLLHKLPPMAVANGLCFEDVPAPLKNLTTLEERCISPRIPFMQIRELGRDHQFGIRGNVVNVPVDVCKTVAALPRSFQDTETIQLKLMRRLKYKTPYHYETVRPKKIFDAAEWLVKNSPIYQDENIQLDMAWKNQEWNDTTTVNFIAKHDDLDMNVDTQVGNIEASLDDDDDISGENRNKESDDWTEISTAEQFSGGNRDTMLYPNDFTSDGQHALKIAPGEGNHPINIFLDKDCEEKSFPTLFCGKRRLDNAQRTTPLTYSSICKAELRSADRRFAMSVPNLFFKLKKLQTLQIRDLAMTALRKTTNVSDTYTAGYLRQPGALDDLIHVDQGYRVLKTLRSSPPYWQARQKDIFAMIRQLGIPTFFGSFSAAETKWTDLLKNLSLSVNGKILSDQDILNLTWQQKSELIQSDPVLSARHFDHRVQVFFHGVLKSTLSPIGQIDDFFYRVEFQQRGSPHIHCLFWIKGAPQHGRDADDVVIDFIDKYITCKRHTEDAELLGYPSYMNTNTQRPVKKVANLYVDLDFQFLQCLLHQFLSPCLMMCHLKQKQNTSKISTK</sequence>
<dbReference type="RefSeq" id="XP_038045054.1">
    <property type="nucleotide sequence ID" value="XM_038189126.1"/>
</dbReference>
<dbReference type="PROSITE" id="PS00028">
    <property type="entry name" value="ZINC_FINGER_C2H2_1"/>
    <property type="match status" value="1"/>
</dbReference>
<dbReference type="OrthoDB" id="10063525at2759"/>
<evidence type="ECO:0000313" key="6">
    <source>
        <dbReference type="Proteomes" id="UP000887568"/>
    </source>
</evidence>
<proteinExistence type="predicted"/>
<evidence type="ECO:0000259" key="4">
    <source>
        <dbReference type="PROSITE" id="PS50802"/>
    </source>
</evidence>
<dbReference type="InterPro" id="IPR046700">
    <property type="entry name" value="DUF6570"/>
</dbReference>
<dbReference type="EnsemblMetazoa" id="XM_038189126.1">
    <property type="protein sequence ID" value="XP_038045054.1"/>
    <property type="gene ID" value="LOC119719625"/>
</dbReference>
<dbReference type="PROSITE" id="PS50157">
    <property type="entry name" value="ZINC_FINGER_C2H2_2"/>
    <property type="match status" value="1"/>
</dbReference>
<feature type="compositionally biased region" description="Low complexity" evidence="2">
    <location>
        <begin position="391"/>
        <end position="408"/>
    </location>
</feature>
<dbReference type="Pfam" id="PF02338">
    <property type="entry name" value="OTU"/>
    <property type="match status" value="1"/>
</dbReference>
<accession>A0A913YZB4</accession>
<organism evidence="5 6">
    <name type="scientific">Patiria miniata</name>
    <name type="common">Bat star</name>
    <name type="synonym">Asterina miniata</name>
    <dbReference type="NCBI Taxonomy" id="46514"/>
    <lineage>
        <taxon>Eukaryota</taxon>
        <taxon>Metazoa</taxon>
        <taxon>Echinodermata</taxon>
        <taxon>Eleutherozoa</taxon>
        <taxon>Asterozoa</taxon>
        <taxon>Asteroidea</taxon>
        <taxon>Valvatacea</taxon>
        <taxon>Valvatida</taxon>
        <taxon>Asterinidae</taxon>
        <taxon>Patiria</taxon>
    </lineage>
</organism>
<keyword evidence="6" id="KW-1185">Reference proteome</keyword>
<keyword evidence="1" id="KW-0863">Zinc-finger</keyword>
<evidence type="ECO:0000259" key="3">
    <source>
        <dbReference type="PROSITE" id="PS50157"/>
    </source>
</evidence>
<dbReference type="GO" id="GO:0004843">
    <property type="term" value="F:cysteine-type deubiquitinase activity"/>
    <property type="evidence" value="ECO:0007669"/>
    <property type="project" value="TreeGrafter"/>
</dbReference>
<dbReference type="PANTHER" id="PTHR12419">
    <property type="entry name" value="OTU DOMAIN CONTAINING PROTEIN"/>
    <property type="match status" value="1"/>
</dbReference>
<dbReference type="InterPro" id="IPR013087">
    <property type="entry name" value="Znf_C2H2_type"/>
</dbReference>
<dbReference type="OMA" id="QRMVKMR"/>
<name>A0A913YZB4_PATMI</name>
<reference evidence="5" key="1">
    <citation type="submission" date="2022-11" db="UniProtKB">
        <authorList>
            <consortium name="EnsemblMetazoa"/>
        </authorList>
    </citation>
    <scope>IDENTIFICATION</scope>
</reference>
<feature type="domain" description="C2H2-type" evidence="3">
    <location>
        <begin position="19"/>
        <end position="50"/>
    </location>
</feature>
<feature type="region of interest" description="Disordered" evidence="2">
    <location>
        <begin position="388"/>
        <end position="681"/>
    </location>
</feature>
<dbReference type="CDD" id="cd22755">
    <property type="entry name" value="OTU_CeDUB-like"/>
    <property type="match status" value="1"/>
</dbReference>
<dbReference type="InterPro" id="IPR050704">
    <property type="entry name" value="Peptidase_C85-like"/>
</dbReference>
<dbReference type="Gene3D" id="3.90.70.80">
    <property type="match status" value="1"/>
</dbReference>
<dbReference type="GeneID" id="119719625"/>
<dbReference type="GO" id="GO:0016579">
    <property type="term" value="P:protein deubiquitination"/>
    <property type="evidence" value="ECO:0007669"/>
    <property type="project" value="TreeGrafter"/>
</dbReference>
<dbReference type="InterPro" id="IPR038765">
    <property type="entry name" value="Papain-like_cys_pep_sf"/>
</dbReference>
<keyword evidence="1" id="KW-0862">Zinc</keyword>
<dbReference type="PROSITE" id="PS50802">
    <property type="entry name" value="OTU"/>
    <property type="match status" value="1"/>
</dbReference>
<feature type="region of interest" description="Disordered" evidence="2">
    <location>
        <begin position="57"/>
        <end position="132"/>
    </location>
</feature>
<feature type="region of interest" description="Disordered" evidence="2">
    <location>
        <begin position="977"/>
        <end position="999"/>
    </location>
</feature>
<feature type="domain" description="OTU" evidence="4">
    <location>
        <begin position="197"/>
        <end position="335"/>
    </location>
</feature>